<dbReference type="InterPro" id="IPR027246">
    <property type="entry name" value="Porin_Euk/Tom40"/>
</dbReference>
<dbReference type="PANTHER" id="PTHR11743">
    <property type="entry name" value="VOLTAGE-DEPENDENT ANION-SELECTIVE CHANNEL"/>
    <property type="match status" value="1"/>
</dbReference>
<keyword evidence="7" id="KW-1000">Mitochondrion outer membrane</keyword>
<keyword evidence="9" id="KW-0626">Porin</keyword>
<keyword evidence="10" id="KW-0496">Mitochondrion</keyword>
<accession>A0A835T327</accession>
<keyword evidence="11" id="KW-0472">Membrane</keyword>
<evidence type="ECO:0000256" key="10">
    <source>
        <dbReference type="ARBA" id="ARBA00023128"/>
    </source>
</evidence>
<dbReference type="GO" id="GO:0008308">
    <property type="term" value="F:voltage-gated monoatomic anion channel activity"/>
    <property type="evidence" value="ECO:0007669"/>
    <property type="project" value="InterPro"/>
</dbReference>
<evidence type="ECO:0000313" key="13">
    <source>
        <dbReference type="Proteomes" id="UP000650467"/>
    </source>
</evidence>
<dbReference type="Proteomes" id="UP000650467">
    <property type="component" value="Unassembled WGS sequence"/>
</dbReference>
<organism evidence="12 13">
    <name type="scientific">Chlamydomonas incerta</name>
    <dbReference type="NCBI Taxonomy" id="51695"/>
    <lineage>
        <taxon>Eukaryota</taxon>
        <taxon>Viridiplantae</taxon>
        <taxon>Chlorophyta</taxon>
        <taxon>core chlorophytes</taxon>
        <taxon>Chlorophyceae</taxon>
        <taxon>CS clade</taxon>
        <taxon>Chlamydomonadales</taxon>
        <taxon>Chlamydomonadaceae</taxon>
        <taxon>Chlamydomonas</taxon>
    </lineage>
</organism>
<evidence type="ECO:0000256" key="5">
    <source>
        <dbReference type="ARBA" id="ARBA00022452"/>
    </source>
</evidence>
<evidence type="ECO:0000313" key="12">
    <source>
        <dbReference type="EMBL" id="KAG2430955.1"/>
    </source>
</evidence>
<comment type="similarity">
    <text evidence="2">Belongs to the eukaryotic mitochondrial porin family.</text>
</comment>
<evidence type="ECO:0000256" key="2">
    <source>
        <dbReference type="ARBA" id="ARBA00007780"/>
    </source>
</evidence>
<evidence type="ECO:0000256" key="8">
    <source>
        <dbReference type="ARBA" id="ARBA00023065"/>
    </source>
</evidence>
<evidence type="ECO:0000256" key="1">
    <source>
        <dbReference type="ARBA" id="ARBA00004294"/>
    </source>
</evidence>
<comment type="caution">
    <text evidence="12">The sequence shown here is derived from an EMBL/GenBank/DDBJ whole genome shotgun (WGS) entry which is preliminary data.</text>
</comment>
<name>A0A835T327_CHLIN</name>
<protein>
    <submittedName>
        <fullName evidence="12">Uncharacterized protein</fullName>
    </submittedName>
</protein>
<evidence type="ECO:0000256" key="11">
    <source>
        <dbReference type="ARBA" id="ARBA00023136"/>
    </source>
</evidence>
<dbReference type="GO" id="GO:0015288">
    <property type="term" value="F:porin activity"/>
    <property type="evidence" value="ECO:0007669"/>
    <property type="project" value="UniProtKB-KW"/>
</dbReference>
<dbReference type="OrthoDB" id="7827681at2759"/>
<dbReference type="GO" id="GO:0005741">
    <property type="term" value="C:mitochondrial outer membrane"/>
    <property type="evidence" value="ECO:0007669"/>
    <property type="project" value="UniProtKB-SubCell"/>
</dbReference>
<dbReference type="CDD" id="cd07306">
    <property type="entry name" value="Porin3_VDAC"/>
    <property type="match status" value="1"/>
</dbReference>
<evidence type="ECO:0000256" key="9">
    <source>
        <dbReference type="ARBA" id="ARBA00023114"/>
    </source>
</evidence>
<dbReference type="EMBL" id="JAEHOC010000026">
    <property type="protein sequence ID" value="KAG2430955.1"/>
    <property type="molecule type" value="Genomic_DNA"/>
</dbReference>
<dbReference type="FunFam" id="2.40.160.10:FF:000012">
    <property type="entry name" value="Voltage-dependent anion-selective channel"/>
    <property type="match status" value="1"/>
</dbReference>
<evidence type="ECO:0000256" key="6">
    <source>
        <dbReference type="ARBA" id="ARBA00022692"/>
    </source>
</evidence>
<dbReference type="GO" id="GO:0046930">
    <property type="term" value="C:pore complex"/>
    <property type="evidence" value="ECO:0007669"/>
    <property type="project" value="UniProtKB-KW"/>
</dbReference>
<sequence>MPVVAFGDIGKAAKGLLGGDKPTGTFSFDPKLSVSSTTSSGVALTATTVQKADKVEASLKAAYSTKKYSVDVALSPDNKVTATAAINDVAPGIKLTTSAVLPDPATAKLTLDYSMPYLALKSTIGLNATPVVDVAASTGYQSFVLGAETSYDTAKAAVTKYNFAIGYHAPDFQVAAHLTDLTKTLKLIYSHNLTSTSTVGAEVTRKLATSDTTFALAYARKLSNGALTKLKLDGSGALSALYETKLQGGEKVTGSLQLQTTDLSKPVKYGFAVDLA</sequence>
<proteinExistence type="inferred from homology"/>
<keyword evidence="6" id="KW-0812">Transmembrane</keyword>
<dbReference type="Pfam" id="PF01459">
    <property type="entry name" value="Porin_3"/>
    <property type="match status" value="1"/>
</dbReference>
<keyword evidence="8" id="KW-0406">Ion transport</keyword>
<comment type="subcellular location">
    <subcellularLocation>
        <location evidence="1">Mitochondrion outer membrane</location>
    </subcellularLocation>
</comment>
<evidence type="ECO:0000256" key="7">
    <source>
        <dbReference type="ARBA" id="ARBA00022787"/>
    </source>
</evidence>
<dbReference type="InterPro" id="IPR023614">
    <property type="entry name" value="Porin_dom_sf"/>
</dbReference>
<comment type="similarity">
    <text evidence="3">Belongs to the eukaryotic mitochondrial porin (TC 1.B.8.1) family.</text>
</comment>
<dbReference type="PANTHER" id="PTHR11743:SF70">
    <property type="entry name" value="GH26960P-RELATED"/>
    <property type="match status" value="1"/>
</dbReference>
<evidence type="ECO:0000256" key="3">
    <source>
        <dbReference type="ARBA" id="ARBA00009624"/>
    </source>
</evidence>
<evidence type="ECO:0000256" key="4">
    <source>
        <dbReference type="ARBA" id="ARBA00022448"/>
    </source>
</evidence>
<keyword evidence="5" id="KW-1134">Transmembrane beta strand</keyword>
<keyword evidence="13" id="KW-1185">Reference proteome</keyword>
<reference evidence="12" key="1">
    <citation type="journal article" date="2020" name="bioRxiv">
        <title>Comparative genomics of Chlamydomonas.</title>
        <authorList>
            <person name="Craig R.J."/>
            <person name="Hasan A.R."/>
            <person name="Ness R.W."/>
            <person name="Keightley P.D."/>
        </authorList>
    </citation>
    <scope>NUCLEOTIDE SEQUENCE</scope>
    <source>
        <strain evidence="12">SAG 7.73</strain>
    </source>
</reference>
<gene>
    <name evidence="12" type="ORF">HXX76_009923</name>
</gene>
<dbReference type="AlphaFoldDB" id="A0A835T327"/>
<dbReference type="InterPro" id="IPR001925">
    <property type="entry name" value="Porin_Euk"/>
</dbReference>
<keyword evidence="4" id="KW-0813">Transport</keyword>
<dbReference type="Gene3D" id="2.40.160.10">
    <property type="entry name" value="Porin"/>
    <property type="match status" value="1"/>
</dbReference>